<dbReference type="EMBL" id="JFHN01000056">
    <property type="protein sequence ID" value="EXU74570.1"/>
    <property type="molecule type" value="Genomic_DNA"/>
</dbReference>
<dbReference type="STRING" id="69222.BG55_15785"/>
<dbReference type="RefSeq" id="WP_034939021.1">
    <property type="nucleotide sequence ID" value="NZ_JFHN01000056.1"/>
</dbReference>
<dbReference type="AlphaFoldDB" id="A0A014NL99"/>
<dbReference type="OrthoDB" id="6630540at2"/>
<evidence type="ECO:0000313" key="2">
    <source>
        <dbReference type="EMBL" id="EXU74570.1"/>
    </source>
</evidence>
<keyword evidence="3" id="KW-1185">Reference proteome</keyword>
<keyword evidence="1" id="KW-1133">Transmembrane helix</keyword>
<organism evidence="2 3">
    <name type="scientific">Erwinia mallotivora</name>
    <dbReference type="NCBI Taxonomy" id="69222"/>
    <lineage>
        <taxon>Bacteria</taxon>
        <taxon>Pseudomonadati</taxon>
        <taxon>Pseudomonadota</taxon>
        <taxon>Gammaproteobacteria</taxon>
        <taxon>Enterobacterales</taxon>
        <taxon>Erwiniaceae</taxon>
        <taxon>Erwinia</taxon>
    </lineage>
</organism>
<sequence length="71" mass="7833">MKIIIFLIVFVAAMVLVPDSLIGGFVDHNITISGDGEEAMNSFEFTVILIKVALSVLLAFTASWIYSKRKQ</sequence>
<name>A0A014NL99_9GAMM</name>
<gene>
    <name evidence="2" type="ORF">BG55_15785</name>
</gene>
<evidence type="ECO:0000313" key="3">
    <source>
        <dbReference type="Proteomes" id="UP000019918"/>
    </source>
</evidence>
<proteinExistence type="predicted"/>
<evidence type="ECO:0000256" key="1">
    <source>
        <dbReference type="SAM" id="Phobius"/>
    </source>
</evidence>
<protein>
    <submittedName>
        <fullName evidence="2">Uncharacterized protein</fullName>
    </submittedName>
</protein>
<keyword evidence="1" id="KW-0472">Membrane</keyword>
<reference evidence="2 3" key="1">
    <citation type="submission" date="2014-02" db="EMBL/GenBank/DDBJ databases">
        <title>Draft genome of Erwinia mallotivora strain BT-MARDI, a papaya dieback pathogen.</title>
        <authorList>
            <person name="Redzuan R."/>
            <person name="Abu Bakar N."/>
            <person name="Badrun R."/>
            <person name="Mohd Raih M.F."/>
            <person name="Rozano L."/>
            <person name="Mat Amin N."/>
        </authorList>
    </citation>
    <scope>NUCLEOTIDE SEQUENCE [LARGE SCALE GENOMIC DNA]</scope>
    <source>
        <strain evidence="2 3">BT-MARDI</strain>
    </source>
</reference>
<keyword evidence="1" id="KW-0812">Transmembrane</keyword>
<feature type="transmembrane region" description="Helical" evidence="1">
    <location>
        <begin position="47"/>
        <end position="66"/>
    </location>
</feature>
<dbReference type="Proteomes" id="UP000019918">
    <property type="component" value="Unassembled WGS sequence"/>
</dbReference>
<accession>A0A014NL99</accession>
<comment type="caution">
    <text evidence="2">The sequence shown here is derived from an EMBL/GenBank/DDBJ whole genome shotgun (WGS) entry which is preliminary data.</text>
</comment>